<sequence>MKNAATSLKSELEKVRQLTLPSRQEMLARSPSVQSFWNNNQQLLANAWHEWEQSSKGSLLTSGEALLDEKLQSAVDAAWQDPTTENLVKDLWQEAAPGVYTAQFFSPDKLSELRQYLDSVATADIPLRPPYGLVLNRHGAMLDERSEGYLAAPSFQAFYRVLLDKYMRPIARLLFPEIYGYDSQTFGFSIQWQAGMDTSLRLHTDASSVTMNINMNLPDEKVTGSEVDFYDPITGNLKRLSFEPGTAMIHRGNIAHASQPIRSGERSNMVLWLYGDRLQTPLAYNQADSVPARQRWSTPTAPRDRSAPF</sequence>
<dbReference type="Gene3D" id="2.60.120.620">
    <property type="entry name" value="q2cbj1_9rhob like domain"/>
    <property type="match status" value="1"/>
</dbReference>
<proteinExistence type="predicted"/>
<dbReference type="Proteomes" id="UP001310248">
    <property type="component" value="Unassembled WGS sequence"/>
</dbReference>
<dbReference type="RefSeq" id="WP_329774662.1">
    <property type="nucleotide sequence ID" value="NZ_JAYDYW010000004.1"/>
</dbReference>
<dbReference type="EMBL" id="JAYDYW010000004">
    <property type="protein sequence ID" value="MEE1673343.1"/>
    <property type="molecule type" value="Genomic_DNA"/>
</dbReference>
<reference evidence="3" key="1">
    <citation type="submission" date="2023-07" db="EMBL/GenBank/DDBJ databases">
        <title>Draft genome sequence of Agarivorans aestuarii strain ZMCS4, a CAZymes producing bacteria isolated from the marine brown algae Clodostephus spongiosus.</title>
        <authorList>
            <person name="Lorente B."/>
            <person name="Cabral C."/>
            <person name="Frias J."/>
            <person name="Faria J."/>
            <person name="Toubarro D."/>
        </authorList>
    </citation>
    <scope>NUCLEOTIDE SEQUENCE [LARGE SCALE GENOMIC DNA]</scope>
    <source>
        <strain evidence="3">ZMCS4</strain>
    </source>
</reference>
<gene>
    <name evidence="2" type="ORF">SNR37_002765</name>
</gene>
<protein>
    <submittedName>
        <fullName evidence="2">2OG-Fe(II) oxygenase</fullName>
    </submittedName>
</protein>
<organism evidence="2 3">
    <name type="scientific">Agarivorans aestuarii</name>
    <dbReference type="NCBI Taxonomy" id="1563703"/>
    <lineage>
        <taxon>Bacteria</taxon>
        <taxon>Pseudomonadati</taxon>
        <taxon>Pseudomonadota</taxon>
        <taxon>Gammaproteobacteria</taxon>
        <taxon>Alteromonadales</taxon>
        <taxon>Alteromonadaceae</taxon>
        <taxon>Agarivorans</taxon>
    </lineage>
</organism>
<comment type="caution">
    <text evidence="2">The sequence shown here is derived from an EMBL/GenBank/DDBJ whole genome shotgun (WGS) entry which is preliminary data.</text>
</comment>
<evidence type="ECO:0000256" key="1">
    <source>
        <dbReference type="SAM" id="MobiDB-lite"/>
    </source>
</evidence>
<accession>A0ABU7G1W3</accession>
<evidence type="ECO:0000313" key="3">
    <source>
        <dbReference type="Proteomes" id="UP001310248"/>
    </source>
</evidence>
<keyword evidence="3" id="KW-1185">Reference proteome</keyword>
<feature type="region of interest" description="Disordered" evidence="1">
    <location>
        <begin position="289"/>
        <end position="309"/>
    </location>
</feature>
<dbReference type="SUPFAM" id="SSF51197">
    <property type="entry name" value="Clavaminate synthase-like"/>
    <property type="match status" value="1"/>
</dbReference>
<name>A0ABU7G1W3_9ALTE</name>
<reference evidence="2 3" key="2">
    <citation type="submission" date="2023-12" db="EMBL/GenBank/DDBJ databases">
        <authorList>
            <consortium name="Cladostephus spongiosus"/>
            <person name="Lorente B."/>
            <person name="Cabral C."/>
            <person name="Frias J."/>
            <person name="Faria J."/>
            <person name="Toubarro D."/>
        </authorList>
    </citation>
    <scope>NUCLEOTIDE SEQUENCE [LARGE SCALE GENOMIC DNA]</scope>
    <source>
        <strain evidence="2 3">ZMCS4</strain>
    </source>
</reference>
<evidence type="ECO:0000313" key="2">
    <source>
        <dbReference type="EMBL" id="MEE1673343.1"/>
    </source>
</evidence>